<dbReference type="PROSITE" id="PS51186">
    <property type="entry name" value="GNAT"/>
    <property type="match status" value="1"/>
</dbReference>
<dbReference type="GO" id="GO:0016747">
    <property type="term" value="F:acyltransferase activity, transferring groups other than amino-acyl groups"/>
    <property type="evidence" value="ECO:0007669"/>
    <property type="project" value="InterPro"/>
</dbReference>
<gene>
    <name evidence="2" type="ORF">E2980_19650</name>
</gene>
<accession>A0A4Y8LPW8</accession>
<sequence>MNEIRLVKKEEMKDAVASADAIFRDSEMISMQSAFPFIFSADVSHSYGLFENERLLVFMGLVPANVQLGNARLSVFSLGSVYSVEAARNRGYAGEVLAEIKRYGRKAGASLLLVSGDGPLYARAGCRKFGEAYEFTLKRGFTESLTDIRKDYQFGEALHGDVLRLHEIAAGRYSAYEQSLWDFSVLIKTEADISGKKMKQRVYAAKQNGIPVAFVVMGLPEGSPEAAPVVVEWAGEAVAVLSLLSYVMTEADLEQVSITVSGHEKELIGELRLIPAEKKRNQGTVYIFDAERLFDQLRPYFAEIDPTAATSLSIANAVDSGAILTLPGLPEAELTHEELVSLLFDPEPETRLSEEWKEATARRFPLPFPYTNGLNFV</sequence>
<comment type="caution">
    <text evidence="2">The sequence shown here is derived from an EMBL/GenBank/DDBJ whole genome shotgun (WGS) entry which is preliminary data.</text>
</comment>
<keyword evidence="3" id="KW-1185">Reference proteome</keyword>
<dbReference type="SUPFAM" id="SSF55729">
    <property type="entry name" value="Acyl-CoA N-acyltransferases (Nat)"/>
    <property type="match status" value="1"/>
</dbReference>
<reference evidence="2 3" key="1">
    <citation type="submission" date="2019-03" db="EMBL/GenBank/DDBJ databases">
        <title>Cohnella endophytica sp. nov., a novel endophytic bacterium isolated from bark of Sonneratia apetala.</title>
        <authorList>
            <person name="Tuo L."/>
        </authorList>
    </citation>
    <scope>NUCLEOTIDE SEQUENCE [LARGE SCALE GENOMIC DNA]</scope>
    <source>
        <strain evidence="2 3">CCTCC AB 208254</strain>
    </source>
</reference>
<evidence type="ECO:0000313" key="2">
    <source>
        <dbReference type="EMBL" id="TFE23322.1"/>
    </source>
</evidence>
<dbReference type="OrthoDB" id="5291446at2"/>
<protein>
    <submittedName>
        <fullName evidence="2">GNAT family N-acetyltransferase</fullName>
    </submittedName>
</protein>
<proteinExistence type="predicted"/>
<dbReference type="Proteomes" id="UP000297900">
    <property type="component" value="Unassembled WGS sequence"/>
</dbReference>
<dbReference type="InterPro" id="IPR000182">
    <property type="entry name" value="GNAT_dom"/>
</dbReference>
<dbReference type="AlphaFoldDB" id="A0A4Y8LPW8"/>
<evidence type="ECO:0000313" key="3">
    <source>
        <dbReference type="Proteomes" id="UP000297900"/>
    </source>
</evidence>
<dbReference type="Gene3D" id="3.40.630.30">
    <property type="match status" value="1"/>
</dbReference>
<name>A0A4Y8LPW8_9BACL</name>
<organism evidence="2 3">
    <name type="scientific">Cohnella luojiensis</name>
    <dbReference type="NCBI Taxonomy" id="652876"/>
    <lineage>
        <taxon>Bacteria</taxon>
        <taxon>Bacillati</taxon>
        <taxon>Bacillota</taxon>
        <taxon>Bacilli</taxon>
        <taxon>Bacillales</taxon>
        <taxon>Paenibacillaceae</taxon>
        <taxon>Cohnella</taxon>
    </lineage>
</organism>
<dbReference type="InterPro" id="IPR016181">
    <property type="entry name" value="Acyl_CoA_acyltransferase"/>
</dbReference>
<dbReference type="RefSeq" id="WP_135153950.1">
    <property type="nucleotide sequence ID" value="NZ_SOMN01000036.1"/>
</dbReference>
<keyword evidence="2" id="KW-0808">Transferase</keyword>
<dbReference type="Pfam" id="PF13527">
    <property type="entry name" value="Acetyltransf_9"/>
    <property type="match status" value="1"/>
</dbReference>
<evidence type="ECO:0000259" key="1">
    <source>
        <dbReference type="PROSITE" id="PS51186"/>
    </source>
</evidence>
<dbReference type="EMBL" id="SOMN01000036">
    <property type="protein sequence ID" value="TFE23322.1"/>
    <property type="molecule type" value="Genomic_DNA"/>
</dbReference>
<feature type="domain" description="N-acetyltransferase" evidence="1">
    <location>
        <begin position="2"/>
        <end position="148"/>
    </location>
</feature>